<dbReference type="AlphaFoldDB" id="A0A2H9T395"/>
<comment type="caution">
    <text evidence="1">The sequence shown here is derived from an EMBL/GenBank/DDBJ whole genome shotgun (WGS) entry which is preliminary data.</text>
</comment>
<organism evidence="1">
    <name type="scientific">invertebrate metagenome</name>
    <dbReference type="NCBI Taxonomy" id="1711999"/>
    <lineage>
        <taxon>unclassified sequences</taxon>
        <taxon>metagenomes</taxon>
        <taxon>organismal metagenomes</taxon>
    </lineage>
</organism>
<protein>
    <submittedName>
        <fullName evidence="1">Uncharacterized protein</fullName>
    </submittedName>
</protein>
<proteinExistence type="predicted"/>
<evidence type="ECO:0000313" key="1">
    <source>
        <dbReference type="EMBL" id="PJE77703.1"/>
    </source>
</evidence>
<sequence>MFHNGFIVKRLRASENETSGVKVTATDFVSIDADVVKDIMNVLDSEDEEKIETEEEHSVISGVTASDYLHEISRFLDSQNDSQILVLCTHLPHAKSFGRKL</sequence>
<accession>A0A2H9T395</accession>
<dbReference type="EMBL" id="NSIT01000421">
    <property type="protein sequence ID" value="PJE77703.1"/>
    <property type="molecule type" value="Genomic_DNA"/>
</dbReference>
<gene>
    <name evidence="1" type="ORF">CI610_03370</name>
</gene>
<reference evidence="1" key="1">
    <citation type="journal article" date="2017" name="Appl. Environ. Microbiol.">
        <title>Molecular characterization of an Endozoicomonas-like organism causing infection in king scallop Pecten maximus L.</title>
        <authorList>
            <person name="Cano I."/>
            <person name="van Aerle R."/>
            <person name="Ross S."/>
            <person name="Verner-Jeffreys D.W."/>
            <person name="Paley R.K."/>
            <person name="Rimmer G."/>
            <person name="Ryder D."/>
            <person name="Hooper P."/>
            <person name="Stone D."/>
            <person name="Feist S.W."/>
        </authorList>
    </citation>
    <scope>NUCLEOTIDE SEQUENCE</scope>
</reference>
<name>A0A2H9T395_9ZZZZ</name>